<proteinExistence type="predicted"/>
<feature type="compositionally biased region" description="Basic and acidic residues" evidence="1">
    <location>
        <begin position="233"/>
        <end position="266"/>
    </location>
</feature>
<accession>A0A4P8PS71</accession>
<organism evidence="2">
    <name type="scientific">Blackfly microvirus SF02</name>
    <dbReference type="NCBI Taxonomy" id="2576452"/>
    <lineage>
        <taxon>Viruses</taxon>
        <taxon>Monodnaviria</taxon>
        <taxon>Sangervirae</taxon>
        <taxon>Phixviricota</taxon>
        <taxon>Malgrandaviricetes</taxon>
        <taxon>Petitvirales</taxon>
        <taxon>Microviridae</taxon>
        <taxon>Microvirus</taxon>
    </lineage>
</organism>
<evidence type="ECO:0000313" key="2">
    <source>
        <dbReference type="EMBL" id="QCQ84785.1"/>
    </source>
</evidence>
<feature type="region of interest" description="Disordered" evidence="1">
    <location>
        <begin position="140"/>
        <end position="181"/>
    </location>
</feature>
<evidence type="ECO:0000256" key="1">
    <source>
        <dbReference type="SAM" id="MobiDB-lite"/>
    </source>
</evidence>
<reference evidence="2" key="1">
    <citation type="submission" date="2018-12" db="EMBL/GenBank/DDBJ databases">
        <title>Singled stranded DNA viruses identified in blackflies (Austrosimulium ungulatum) sampled in New Zealand.</title>
        <authorList>
            <person name="Kraberger S."/>
            <person name="Fontenele R.S."/>
            <person name="Schmidlin K."/>
            <person name="Walters M."/>
            <person name="Varsani A."/>
        </authorList>
    </citation>
    <scope>NUCLEOTIDE SEQUENCE [LARGE SCALE GENOMIC DNA]</scope>
    <source>
        <strain evidence="2">083</strain>
    </source>
</reference>
<feature type="compositionally biased region" description="Basic and acidic residues" evidence="1">
    <location>
        <begin position="288"/>
        <end position="297"/>
    </location>
</feature>
<protein>
    <submittedName>
        <fullName evidence="2">DNA pilot protein</fullName>
    </submittedName>
</protein>
<feature type="compositionally biased region" description="Low complexity" evidence="1">
    <location>
        <begin position="267"/>
        <end position="285"/>
    </location>
</feature>
<feature type="compositionally biased region" description="Low complexity" evidence="1">
    <location>
        <begin position="149"/>
        <end position="173"/>
    </location>
</feature>
<sequence length="326" mass="34068">MDPLTIGLLGSTAISALSNIGGGAMSASGAAAANAGNQANFQQQMSAASQSNAQQIDWQNSVNQQNRDYQDVVNKQNFAYGREMTGQAQNFAREQTAESERFAQTQMDFQKNMSNTAYQRAMADMKAAGLNPILAYQQGGASTPGGAMGQAQSASPMGASASGTSGSAGSLRSGSGGAGIQNTQEEMGRAVGRVASSAVDTYKTFEGTKLIGAQKELTAAQKDRVGSEKVALDAGAQKDHASEDLLHRQEQTERERIDNAKAETARIRATTAREAAGARAANASASLDELRHREARPVNEGGFGRGTGIGPGTVDRFVRQAEDLVQ</sequence>
<feature type="compositionally biased region" description="Gly residues" evidence="1">
    <location>
        <begin position="301"/>
        <end position="311"/>
    </location>
</feature>
<dbReference type="Proteomes" id="UP000323305">
    <property type="component" value="Segment"/>
</dbReference>
<dbReference type="EMBL" id="MK249167">
    <property type="protein sequence ID" value="QCQ84785.1"/>
    <property type="molecule type" value="Genomic_DNA"/>
</dbReference>
<feature type="region of interest" description="Disordered" evidence="1">
    <location>
        <begin position="233"/>
        <end position="314"/>
    </location>
</feature>
<name>A0A4P8PS71_9VIRU</name>